<gene>
    <name evidence="2" type="ORF">BGZ70_002135</name>
</gene>
<evidence type="ECO:0000313" key="2">
    <source>
        <dbReference type="EMBL" id="KAF9948652.1"/>
    </source>
</evidence>
<proteinExistence type="predicted"/>
<evidence type="ECO:0000256" key="1">
    <source>
        <dbReference type="SAM" id="MobiDB-lite"/>
    </source>
</evidence>
<keyword evidence="3" id="KW-1185">Reference proteome</keyword>
<protein>
    <submittedName>
        <fullName evidence="2">Uncharacterized protein</fullName>
    </submittedName>
</protein>
<dbReference type="Proteomes" id="UP000738359">
    <property type="component" value="Unassembled WGS sequence"/>
</dbReference>
<comment type="caution">
    <text evidence="2">The sequence shown here is derived from an EMBL/GenBank/DDBJ whole genome shotgun (WGS) entry which is preliminary data.</text>
</comment>
<dbReference type="OrthoDB" id="2414739at2759"/>
<reference evidence="2" key="1">
    <citation type="journal article" date="2020" name="Fungal Divers.">
        <title>Resolving the Mortierellaceae phylogeny through synthesis of multi-gene phylogenetics and phylogenomics.</title>
        <authorList>
            <person name="Vandepol N."/>
            <person name="Liber J."/>
            <person name="Desiro A."/>
            <person name="Na H."/>
            <person name="Kennedy M."/>
            <person name="Barry K."/>
            <person name="Grigoriev I.V."/>
            <person name="Miller A.N."/>
            <person name="O'Donnell K."/>
            <person name="Stajich J.E."/>
            <person name="Bonito G."/>
        </authorList>
    </citation>
    <scope>NUCLEOTIDE SEQUENCE</scope>
    <source>
        <strain evidence="2">CK1249</strain>
    </source>
</reference>
<accession>A0A9P6IXX4</accession>
<dbReference type="EMBL" id="JAAAHY010001502">
    <property type="protein sequence ID" value="KAF9948652.1"/>
    <property type="molecule type" value="Genomic_DNA"/>
</dbReference>
<organism evidence="2 3">
    <name type="scientific">Mortierella alpina</name>
    <name type="common">Oleaginous fungus</name>
    <name type="synonym">Mortierella renispora</name>
    <dbReference type="NCBI Taxonomy" id="64518"/>
    <lineage>
        <taxon>Eukaryota</taxon>
        <taxon>Fungi</taxon>
        <taxon>Fungi incertae sedis</taxon>
        <taxon>Mucoromycota</taxon>
        <taxon>Mortierellomycotina</taxon>
        <taxon>Mortierellomycetes</taxon>
        <taxon>Mortierellales</taxon>
        <taxon>Mortierellaceae</taxon>
        <taxon>Mortierella</taxon>
    </lineage>
</organism>
<sequence length="297" mass="33643">MHSQPVETWLPTIETLTTFFPRLEDVTMRAIEFHKDPDLSTLGTHLQQLEDRPQEGGDRRALKHLHYSGSIRRPLKVLLDIVTQIPSIESLTVGFTIDAVRPANEAQEPLPLELHRPWVCQDTLVHLDLISVSFADWTLFSQFFEHVQQLTRLKSLWISISHVREARGISASATPSLKTPTRQRSSSSPSTSDDGGGGSPSLEPCVQGSSSSRVLGHHESDTRPPGSFFWFRTLQVLRIGMAYYLNNRQWFERPVVLEEVVYVLQGTPALKRLDLRHMSESGVVKRLSIQYPRIAFS</sequence>
<name>A0A9P6IXX4_MORAP</name>
<evidence type="ECO:0000313" key="3">
    <source>
        <dbReference type="Proteomes" id="UP000738359"/>
    </source>
</evidence>
<feature type="region of interest" description="Disordered" evidence="1">
    <location>
        <begin position="171"/>
        <end position="222"/>
    </location>
</feature>
<feature type="compositionally biased region" description="Polar residues" evidence="1">
    <location>
        <begin position="171"/>
        <end position="184"/>
    </location>
</feature>
<dbReference type="AlphaFoldDB" id="A0A9P6IXX4"/>